<dbReference type="InterPro" id="IPR001343">
    <property type="entry name" value="Hemolysn_Ca-bd"/>
</dbReference>
<evidence type="ECO:0000313" key="7">
    <source>
        <dbReference type="EMBL" id="PRY91516.1"/>
    </source>
</evidence>
<dbReference type="PROSITE" id="PS00330">
    <property type="entry name" value="HEMOLYSIN_CALCIUM"/>
    <property type="match status" value="2"/>
</dbReference>
<dbReference type="InterPro" id="IPR011049">
    <property type="entry name" value="Serralysin-like_metalloprot_C"/>
</dbReference>
<reference evidence="7 8" key="1">
    <citation type="submission" date="2018-03" db="EMBL/GenBank/DDBJ databases">
        <title>Genomic Encyclopedia of Archaeal and Bacterial Type Strains, Phase II (KMG-II): from individual species to whole genera.</title>
        <authorList>
            <person name="Goeker M."/>
        </authorList>
    </citation>
    <scope>NUCLEOTIDE SEQUENCE [LARGE SCALE GENOMIC DNA]</scope>
    <source>
        <strain evidence="7 8">DSM 100212</strain>
    </source>
</reference>
<gene>
    <name evidence="7" type="ORF">CLV74_103100</name>
</gene>
<dbReference type="SUPFAM" id="SSF55486">
    <property type="entry name" value="Metalloproteases ('zincins'), catalytic domain"/>
    <property type="match status" value="1"/>
</dbReference>
<accession>A0A2T0WXU1</accession>
<dbReference type="CDD" id="cd04277">
    <property type="entry name" value="ZnMc_serralysin_like"/>
    <property type="match status" value="1"/>
</dbReference>
<dbReference type="Pfam" id="PF00353">
    <property type="entry name" value="HemolysinCabind"/>
    <property type="match status" value="2"/>
</dbReference>
<evidence type="ECO:0000256" key="3">
    <source>
        <dbReference type="ARBA" id="ARBA00009490"/>
    </source>
</evidence>
<comment type="caution">
    <text evidence="7">The sequence shown here is derived from an EMBL/GenBank/DDBJ whole genome shotgun (WGS) entry which is preliminary data.</text>
</comment>
<comment type="subcellular location">
    <subcellularLocation>
        <location evidence="2">Secreted</location>
    </subcellularLocation>
</comment>
<dbReference type="InterPro" id="IPR018511">
    <property type="entry name" value="Hemolysin-typ_Ca-bd_CS"/>
</dbReference>
<keyword evidence="4" id="KW-0964">Secreted</keyword>
<evidence type="ECO:0000259" key="6">
    <source>
        <dbReference type="SMART" id="SM00235"/>
    </source>
</evidence>
<evidence type="ECO:0000256" key="1">
    <source>
        <dbReference type="ARBA" id="ARBA00001913"/>
    </source>
</evidence>
<organism evidence="7 8">
    <name type="scientific">Donghicola tyrosinivorans</name>
    <dbReference type="NCBI Taxonomy" id="1652492"/>
    <lineage>
        <taxon>Bacteria</taxon>
        <taxon>Pseudomonadati</taxon>
        <taxon>Pseudomonadota</taxon>
        <taxon>Alphaproteobacteria</taxon>
        <taxon>Rhodobacterales</taxon>
        <taxon>Roseobacteraceae</taxon>
        <taxon>Donghicola</taxon>
    </lineage>
</organism>
<dbReference type="InterPro" id="IPR034033">
    <property type="entry name" value="Serralysin-like"/>
</dbReference>
<dbReference type="InterPro" id="IPR006026">
    <property type="entry name" value="Peptidase_Metallo"/>
</dbReference>
<dbReference type="GO" id="GO:0006508">
    <property type="term" value="P:proteolysis"/>
    <property type="evidence" value="ECO:0007669"/>
    <property type="project" value="InterPro"/>
</dbReference>
<dbReference type="AlphaFoldDB" id="A0A2T0WXU1"/>
<comment type="cofactor">
    <cofactor evidence="1">
        <name>Ca(2+)</name>
        <dbReference type="ChEBI" id="CHEBI:29108"/>
    </cofactor>
</comment>
<name>A0A2T0WXU1_9RHOB</name>
<dbReference type="GO" id="GO:0005615">
    <property type="term" value="C:extracellular space"/>
    <property type="evidence" value="ECO:0007669"/>
    <property type="project" value="InterPro"/>
</dbReference>
<dbReference type="Pfam" id="PF08548">
    <property type="entry name" value="Peptidase_M10_C"/>
    <property type="match status" value="1"/>
</dbReference>
<protein>
    <submittedName>
        <fullName evidence="7">Hemolysin type calcium-binding protein</fullName>
    </submittedName>
</protein>
<dbReference type="PANTHER" id="PTHR38340:SF1">
    <property type="entry name" value="S-LAYER PROTEIN"/>
    <property type="match status" value="1"/>
</dbReference>
<comment type="similarity">
    <text evidence="3">Belongs to the peptidase M10B family.</text>
</comment>
<sequence length="515" mass="53132">MCIYCFAPAAAEVTAPSITEVRSQSVAISASPDTIDAMATYLTTGYWQDQGISPHAFAANVIEVNTSALDSAGRAMAWQALGAWASVADLIFVEGGDARGITFSSTQSGAYANARFLNGEIRSAFVNISADWQARYGEEVGSYTYQTYLHEIGHALGLGHQGNYNGGASYGQDAIFAHDSYQLSVMSYFSQTENPLVGASYALAVTPMAVDIAAIQSLYGAPRDTSASAGDTRYALDGSATQDSALLGMAAAGVPVTMTLYDVSGRDLLDFSAAQDGIRLDLRGGAVSDVAGLAGNLVIAQGTVIEDARSGVGNDLLRGNIGDNRLAASRGNDVLFGHGGSDTLIGAEGRDRLSGGIGADRLLGGAHMDKLWGGTGRDTLAGGGGDDLLSGGGGVDQMFGGTGDDVLTGGGGTDRLFGQEGQDTLSGGAGFDRLWGGAGADCFVYRAGFANDWIFDFSVSEGDRLQIYSDAATEGDLAQIAAIEGDDTNLTFETGTLRLIGYTDLAALAGQIDWL</sequence>
<dbReference type="Gene3D" id="3.40.390.10">
    <property type="entry name" value="Collagenase (Catalytic Domain)"/>
    <property type="match status" value="1"/>
</dbReference>
<dbReference type="SMART" id="SM00235">
    <property type="entry name" value="ZnMc"/>
    <property type="match status" value="1"/>
</dbReference>
<dbReference type="SUPFAM" id="SSF51120">
    <property type="entry name" value="beta-Roll"/>
    <property type="match status" value="2"/>
</dbReference>
<dbReference type="GO" id="GO:0005509">
    <property type="term" value="F:calcium ion binding"/>
    <property type="evidence" value="ECO:0007669"/>
    <property type="project" value="InterPro"/>
</dbReference>
<evidence type="ECO:0000313" key="8">
    <source>
        <dbReference type="Proteomes" id="UP000238392"/>
    </source>
</evidence>
<keyword evidence="5" id="KW-0677">Repeat</keyword>
<evidence type="ECO:0000256" key="4">
    <source>
        <dbReference type="ARBA" id="ARBA00022525"/>
    </source>
</evidence>
<proteinExistence type="inferred from homology"/>
<dbReference type="Gene3D" id="2.150.10.10">
    <property type="entry name" value="Serralysin-like metalloprotease, C-terminal"/>
    <property type="match status" value="3"/>
</dbReference>
<dbReference type="GO" id="GO:0008237">
    <property type="term" value="F:metallopeptidase activity"/>
    <property type="evidence" value="ECO:0007669"/>
    <property type="project" value="InterPro"/>
</dbReference>
<evidence type="ECO:0000256" key="5">
    <source>
        <dbReference type="ARBA" id="ARBA00022737"/>
    </source>
</evidence>
<dbReference type="InterPro" id="IPR024079">
    <property type="entry name" value="MetalloPept_cat_dom_sf"/>
</dbReference>
<dbReference type="OrthoDB" id="733404at2"/>
<evidence type="ECO:0000256" key="2">
    <source>
        <dbReference type="ARBA" id="ARBA00004613"/>
    </source>
</evidence>
<dbReference type="RefSeq" id="WP_106263187.1">
    <property type="nucleotide sequence ID" value="NZ_PVTQ01000003.1"/>
</dbReference>
<dbReference type="PANTHER" id="PTHR38340">
    <property type="entry name" value="S-LAYER PROTEIN"/>
    <property type="match status" value="1"/>
</dbReference>
<feature type="domain" description="Peptidase metallopeptidase" evidence="6">
    <location>
        <begin position="54"/>
        <end position="199"/>
    </location>
</feature>
<dbReference type="InterPro" id="IPR050557">
    <property type="entry name" value="RTX_toxin/Mannuronan_C5-epim"/>
</dbReference>
<dbReference type="PRINTS" id="PR00313">
    <property type="entry name" value="CABNDNGRPT"/>
</dbReference>
<dbReference type="GO" id="GO:0008270">
    <property type="term" value="F:zinc ion binding"/>
    <property type="evidence" value="ECO:0007669"/>
    <property type="project" value="InterPro"/>
</dbReference>
<dbReference type="EMBL" id="PVTQ01000003">
    <property type="protein sequence ID" value="PRY91516.1"/>
    <property type="molecule type" value="Genomic_DNA"/>
</dbReference>
<keyword evidence="8" id="KW-1185">Reference proteome</keyword>
<dbReference type="InterPro" id="IPR013858">
    <property type="entry name" value="Peptidase_M10B_C"/>
</dbReference>
<dbReference type="Proteomes" id="UP000238392">
    <property type="component" value="Unassembled WGS sequence"/>
</dbReference>